<name>A0ABR6L0R5_9HYPH</name>
<dbReference type="EMBL" id="JACHOT010000001">
    <property type="protein sequence ID" value="MBB4649621.1"/>
    <property type="molecule type" value="Genomic_DNA"/>
</dbReference>
<evidence type="ECO:0000313" key="1">
    <source>
        <dbReference type="EMBL" id="MBB4649621.1"/>
    </source>
</evidence>
<organism evidence="1 2">
    <name type="scientific">Aminobacter niigataensis</name>
    <dbReference type="NCBI Taxonomy" id="83265"/>
    <lineage>
        <taxon>Bacteria</taxon>
        <taxon>Pseudomonadati</taxon>
        <taxon>Pseudomonadota</taxon>
        <taxon>Alphaproteobacteria</taxon>
        <taxon>Hyphomicrobiales</taxon>
        <taxon>Phyllobacteriaceae</taxon>
        <taxon>Aminobacter</taxon>
    </lineage>
</organism>
<gene>
    <name evidence="1" type="ORF">GGQ99_001343</name>
</gene>
<dbReference type="InterPro" id="IPR036388">
    <property type="entry name" value="WH-like_DNA-bd_sf"/>
</dbReference>
<evidence type="ECO:0000313" key="2">
    <source>
        <dbReference type="Proteomes" id="UP000539538"/>
    </source>
</evidence>
<dbReference type="InterPro" id="IPR036390">
    <property type="entry name" value="WH_DNA-bd_sf"/>
</dbReference>
<proteinExistence type="predicted"/>
<accession>A0ABR6L0R5</accession>
<dbReference type="SUPFAM" id="SSF46785">
    <property type="entry name" value="Winged helix' DNA-binding domain"/>
    <property type="match status" value="1"/>
</dbReference>
<sequence length="72" mass="7903">MNLRQIELGERNRAAVRALMVTHLGISRVEIAAKLSLSPMAVTRHVTAIRSEWGGEALPTRRADRSPAVEGK</sequence>
<dbReference type="RefSeq" id="WP_183261531.1">
    <property type="nucleotide sequence ID" value="NZ_BAAAVZ010000003.1"/>
</dbReference>
<reference evidence="1 2" key="1">
    <citation type="submission" date="2020-08" db="EMBL/GenBank/DDBJ databases">
        <title>Genomic Encyclopedia of Type Strains, Phase IV (KMG-IV): sequencing the most valuable type-strain genomes for metagenomic binning, comparative biology and taxonomic classification.</title>
        <authorList>
            <person name="Goeker M."/>
        </authorList>
    </citation>
    <scope>NUCLEOTIDE SEQUENCE [LARGE SCALE GENOMIC DNA]</scope>
    <source>
        <strain evidence="1 2">DSM 7050</strain>
    </source>
</reference>
<comment type="caution">
    <text evidence="1">The sequence shown here is derived from an EMBL/GenBank/DDBJ whole genome shotgun (WGS) entry which is preliminary data.</text>
</comment>
<protein>
    <submittedName>
        <fullName evidence="1">Biotin operon repressor</fullName>
    </submittedName>
</protein>
<keyword evidence="2" id="KW-1185">Reference proteome</keyword>
<dbReference type="Gene3D" id="1.10.10.10">
    <property type="entry name" value="Winged helix-like DNA-binding domain superfamily/Winged helix DNA-binding domain"/>
    <property type="match status" value="1"/>
</dbReference>
<dbReference type="Proteomes" id="UP000539538">
    <property type="component" value="Unassembled WGS sequence"/>
</dbReference>